<protein>
    <recommendedName>
        <fullName evidence="6">Putative tRNA (cytidine(34)-2'-O)-methyltransferase</fullName>
        <ecNumber evidence="6">2.1.1.207</ecNumber>
    </recommendedName>
    <alternativeName>
        <fullName evidence="6">tRNA (cytidine/uridine-2'-O-)-methyltransferase</fullName>
    </alternativeName>
</protein>
<gene>
    <name evidence="9" type="primary">cspR</name>
    <name evidence="9" type="ORF">SSABA_v1c05530</name>
</gene>
<feature type="binding site" evidence="6 7">
    <location>
        <position position="106"/>
    </location>
    <ligand>
        <name>S-adenosyl-L-methionine</name>
        <dbReference type="ChEBI" id="CHEBI:59789"/>
    </ligand>
</feature>
<dbReference type="Pfam" id="PF00588">
    <property type="entry name" value="SpoU_methylase"/>
    <property type="match status" value="1"/>
</dbReference>
<accession>W6AA63</accession>
<dbReference type="PANTHER" id="PTHR42971:SF1">
    <property type="entry name" value="TRNA (CYTIDINE(34)-2'-O)-METHYLTRANSFERASE"/>
    <property type="match status" value="1"/>
</dbReference>
<feature type="binding site" evidence="6 7">
    <location>
        <position position="81"/>
    </location>
    <ligand>
        <name>S-adenosyl-L-methionine</name>
        <dbReference type="ChEBI" id="CHEBI:59789"/>
    </ligand>
</feature>
<dbReference type="SUPFAM" id="SSF75217">
    <property type="entry name" value="alpha/beta knot"/>
    <property type="match status" value="1"/>
</dbReference>
<dbReference type="eggNOG" id="COG0219">
    <property type="taxonomic scope" value="Bacteria"/>
</dbReference>
<dbReference type="GO" id="GO:0141098">
    <property type="term" value="F:tRNA (cytidine(34)-2'-O)-methyltransferase activity"/>
    <property type="evidence" value="ECO:0007669"/>
    <property type="project" value="RHEA"/>
</dbReference>
<comment type="catalytic activity">
    <reaction evidence="6">
        <text>cytidine(34) in tRNA + S-adenosyl-L-methionine = 2'-O-methylcytidine(34) in tRNA + S-adenosyl-L-homocysteine + H(+)</text>
        <dbReference type="Rhea" id="RHEA:43084"/>
        <dbReference type="Rhea" id="RHEA-COMP:10331"/>
        <dbReference type="Rhea" id="RHEA-COMP:10332"/>
        <dbReference type="ChEBI" id="CHEBI:15378"/>
        <dbReference type="ChEBI" id="CHEBI:57856"/>
        <dbReference type="ChEBI" id="CHEBI:59789"/>
        <dbReference type="ChEBI" id="CHEBI:74495"/>
        <dbReference type="ChEBI" id="CHEBI:82748"/>
        <dbReference type="EC" id="2.1.1.207"/>
    </reaction>
</comment>
<keyword evidence="4 6" id="KW-0949">S-adenosyl-L-methionine</keyword>
<evidence type="ECO:0000313" key="9">
    <source>
        <dbReference type="EMBL" id="AHI53957.1"/>
    </source>
</evidence>
<dbReference type="GO" id="GO:0005737">
    <property type="term" value="C:cytoplasm"/>
    <property type="evidence" value="ECO:0007669"/>
    <property type="project" value="UniProtKB-SubCell"/>
</dbReference>
<evidence type="ECO:0000256" key="1">
    <source>
        <dbReference type="ARBA" id="ARBA00022490"/>
    </source>
</evidence>
<dbReference type="PANTHER" id="PTHR42971">
    <property type="entry name" value="TRNA (CYTIDINE(34)-2'-O)-METHYLTRANSFERASE"/>
    <property type="match status" value="1"/>
</dbReference>
<comment type="similarity">
    <text evidence="6">Belongs to the class IV-like SAM-binding methyltransferase superfamily. RNA methyltransferase TrmH family. TrmL subfamily.</text>
</comment>
<keyword evidence="5 6" id="KW-0819">tRNA processing</keyword>
<dbReference type="Gene3D" id="3.40.1280.10">
    <property type="match status" value="1"/>
</dbReference>
<dbReference type="GO" id="GO:0003723">
    <property type="term" value="F:RNA binding"/>
    <property type="evidence" value="ECO:0007669"/>
    <property type="project" value="InterPro"/>
</dbReference>
<keyword evidence="2 6" id="KW-0489">Methyltransferase</keyword>
<dbReference type="PATRIC" id="fig|1276257.3.peg.564"/>
<dbReference type="EMBL" id="CP006934">
    <property type="protein sequence ID" value="AHI53957.1"/>
    <property type="molecule type" value="Genomic_DNA"/>
</dbReference>
<dbReference type="Proteomes" id="UP000019265">
    <property type="component" value="Chromosome"/>
</dbReference>
<comment type="catalytic activity">
    <reaction evidence="6">
        <text>5-carboxymethylaminomethyluridine(34) in tRNA(Leu) + S-adenosyl-L-methionine = 5-carboxymethylaminomethyl-2'-O-methyluridine(34) in tRNA(Leu) + S-adenosyl-L-homocysteine + H(+)</text>
        <dbReference type="Rhea" id="RHEA:43088"/>
        <dbReference type="Rhea" id="RHEA-COMP:10333"/>
        <dbReference type="Rhea" id="RHEA-COMP:10334"/>
        <dbReference type="ChEBI" id="CHEBI:15378"/>
        <dbReference type="ChEBI" id="CHEBI:57856"/>
        <dbReference type="ChEBI" id="CHEBI:59789"/>
        <dbReference type="ChEBI" id="CHEBI:74508"/>
        <dbReference type="ChEBI" id="CHEBI:74511"/>
        <dbReference type="EC" id="2.1.1.207"/>
    </reaction>
</comment>
<organism evidence="9 10">
    <name type="scientific">Spiroplasma sabaudiense Ar-1343</name>
    <dbReference type="NCBI Taxonomy" id="1276257"/>
    <lineage>
        <taxon>Bacteria</taxon>
        <taxon>Bacillati</taxon>
        <taxon>Mycoplasmatota</taxon>
        <taxon>Mollicutes</taxon>
        <taxon>Entomoplasmatales</taxon>
        <taxon>Spiroplasmataceae</taxon>
        <taxon>Spiroplasma</taxon>
    </lineage>
</organism>
<keyword evidence="3 6" id="KW-0808">Transferase</keyword>
<dbReference type="STRING" id="1276257.SSABA_v1c05530"/>
<dbReference type="CDD" id="cd18094">
    <property type="entry name" value="SpoU-like_TrmL"/>
    <property type="match status" value="1"/>
</dbReference>
<dbReference type="PIRSF" id="PIRSF029256">
    <property type="entry name" value="SpoU_TrmH_prd"/>
    <property type="match status" value="1"/>
</dbReference>
<reference evidence="9 10" key="1">
    <citation type="journal article" date="2014" name="Genome Biol. Evol.">
        <title>Molecular evolution of the substrate utilization strategies and putative virulence factors in mosquito-associated Spiroplasma species.</title>
        <authorList>
            <person name="Chang T.H."/>
            <person name="Lo W.S."/>
            <person name="Ku C."/>
            <person name="Chen L.L."/>
            <person name="Kuo C.H."/>
        </authorList>
    </citation>
    <scope>NUCLEOTIDE SEQUENCE [LARGE SCALE GENOMIC DNA]</scope>
    <source>
        <strain evidence="9">Ar-1343</strain>
    </source>
</reference>
<evidence type="ECO:0000256" key="5">
    <source>
        <dbReference type="ARBA" id="ARBA00022694"/>
    </source>
</evidence>
<name>W6AA63_9MOLU</name>
<evidence type="ECO:0000256" key="4">
    <source>
        <dbReference type="ARBA" id="ARBA00022691"/>
    </source>
</evidence>
<dbReference type="AlphaFoldDB" id="W6AA63"/>
<feature type="domain" description="tRNA/rRNA methyltransferase SpoU type" evidence="8">
    <location>
        <begin position="5"/>
        <end position="147"/>
    </location>
</feature>
<evidence type="ECO:0000259" key="8">
    <source>
        <dbReference type="Pfam" id="PF00588"/>
    </source>
</evidence>
<dbReference type="EC" id="2.1.1.207" evidence="6"/>
<comment type="subcellular location">
    <subcellularLocation>
        <location evidence="6">Cytoplasm</location>
    </subcellularLocation>
</comment>
<keyword evidence="1 6" id="KW-0963">Cytoplasm</keyword>
<proteinExistence type="inferred from homology"/>
<sequence length="173" mass="19977">MSRKINIILFEPEIADNVGAIFRTASLTNSVLHLIEPFGFIFDKRNFARSSANTFEGVEYFKYDNWDDFITQRPNVKPFCLSRYGQKPLSDFNFQEINEEIFLMFGKESTGIPKIILQENLEQVFRIPMVATGRSLNIANTVGIATYEVLRQWDYLDLSKVEVQNGADFLTKK</sequence>
<evidence type="ECO:0000256" key="6">
    <source>
        <dbReference type="HAMAP-Rule" id="MF_01885"/>
    </source>
</evidence>
<dbReference type="InterPro" id="IPR016914">
    <property type="entry name" value="TrmL"/>
</dbReference>
<feature type="binding site" evidence="6 7">
    <location>
        <position position="127"/>
    </location>
    <ligand>
        <name>S-adenosyl-L-methionine</name>
        <dbReference type="ChEBI" id="CHEBI:59789"/>
    </ligand>
</feature>
<comment type="function">
    <text evidence="6">Could methylate the ribose at the nucleotide 34 wobble position in tRNA.</text>
</comment>
<dbReference type="GO" id="GO:0002130">
    <property type="term" value="P:wobble position ribose methylation"/>
    <property type="evidence" value="ECO:0007669"/>
    <property type="project" value="TreeGrafter"/>
</dbReference>
<evidence type="ECO:0000256" key="3">
    <source>
        <dbReference type="ARBA" id="ARBA00022679"/>
    </source>
</evidence>
<evidence type="ECO:0000256" key="7">
    <source>
        <dbReference type="PIRSR" id="PIRSR029256-1"/>
    </source>
</evidence>
<dbReference type="RefSeq" id="WP_025251095.1">
    <property type="nucleotide sequence ID" value="NZ_CP006934.1"/>
</dbReference>
<dbReference type="KEGG" id="ssab:SSABA_v1c05530"/>
<evidence type="ECO:0000256" key="2">
    <source>
        <dbReference type="ARBA" id="ARBA00022603"/>
    </source>
</evidence>
<evidence type="ECO:0000313" key="10">
    <source>
        <dbReference type="Proteomes" id="UP000019265"/>
    </source>
</evidence>
<feature type="binding site" evidence="6 7">
    <location>
        <position position="135"/>
    </location>
    <ligand>
        <name>S-adenosyl-L-methionine</name>
        <dbReference type="ChEBI" id="CHEBI:59789"/>
    </ligand>
</feature>
<dbReference type="HAMAP" id="MF_01885">
    <property type="entry name" value="tRNA_methyltr_TrmL"/>
    <property type="match status" value="1"/>
</dbReference>
<dbReference type="InterPro" id="IPR001537">
    <property type="entry name" value="SpoU_MeTrfase"/>
</dbReference>
<dbReference type="InterPro" id="IPR029026">
    <property type="entry name" value="tRNA_m1G_MTases_N"/>
</dbReference>
<keyword evidence="10" id="KW-1185">Reference proteome</keyword>
<dbReference type="GO" id="GO:0141102">
    <property type="term" value="F:tRNA (5-carboxymethylaminomethyluridine(34)-2'-O)-methyltransferase activity"/>
    <property type="evidence" value="ECO:0007669"/>
    <property type="project" value="RHEA"/>
</dbReference>
<dbReference type="OrthoDB" id="9789043at2"/>
<dbReference type="HOGENOM" id="CLU_110125_0_0_14"/>
<dbReference type="InterPro" id="IPR029028">
    <property type="entry name" value="Alpha/beta_knot_MTases"/>
</dbReference>